<dbReference type="InterPro" id="IPR050955">
    <property type="entry name" value="Plant_Biomass_Hydrol_Est"/>
</dbReference>
<dbReference type="PANTHER" id="PTHR43037">
    <property type="entry name" value="UNNAMED PRODUCT-RELATED"/>
    <property type="match status" value="1"/>
</dbReference>
<sequence>MCFKKEFLLIGLISFNFIQLAFAQKLSRSDADNFAQSELAREINLYKLQVGDSWKTNVVLYKDLVMKYDYKIFGKKPETGRSLFISLHGGGNAAPDVNDQQWQNQHFLYTPAEGVYLVPRAPTNTWNLWHEDHIDNMLDSIIKRAVIFLGVNPNKVYIMGYSAGGDGVFQLAPRMADRWAAAAMMAGHPGDASALPLRNLPFTAFVGGADAAYNRNKLVKAWGEKLDSLKMLDTAGYTHSTTVYEGLPHWMNRKDTIALDWMAKFTRNPLPKKINWVQDDRHETDFYWLSTDSVGLKTGNSATVSVKENTINIEHNDYERLFIYLNDKLVNLDKAIKVLYNGKVVFNGKVNRTAKTITETITKRLDPNMVFSAKLEVKNGKVNRL</sequence>
<dbReference type="Gene3D" id="3.40.50.1820">
    <property type="entry name" value="alpha/beta hydrolase"/>
    <property type="match status" value="1"/>
</dbReference>
<feature type="signal peptide" evidence="3">
    <location>
        <begin position="1"/>
        <end position="23"/>
    </location>
</feature>
<dbReference type="SUPFAM" id="SSF53474">
    <property type="entry name" value="alpha/beta-Hydrolases"/>
    <property type="match status" value="1"/>
</dbReference>
<name>A0A317EX16_9SPHI</name>
<evidence type="ECO:0000256" key="2">
    <source>
        <dbReference type="ARBA" id="ARBA00022801"/>
    </source>
</evidence>
<gene>
    <name evidence="4" type="ORF">DF947_16370</name>
</gene>
<evidence type="ECO:0000313" key="4">
    <source>
        <dbReference type="EMBL" id="PWS30513.1"/>
    </source>
</evidence>
<evidence type="ECO:0000313" key="5">
    <source>
        <dbReference type="Proteomes" id="UP000245391"/>
    </source>
</evidence>
<dbReference type="InterPro" id="IPR029058">
    <property type="entry name" value="AB_hydrolase_fold"/>
</dbReference>
<dbReference type="OrthoDB" id="9764953at2"/>
<keyword evidence="5" id="KW-1185">Reference proteome</keyword>
<accession>A0A317EX16</accession>
<evidence type="ECO:0000256" key="1">
    <source>
        <dbReference type="ARBA" id="ARBA00022729"/>
    </source>
</evidence>
<dbReference type="PANTHER" id="PTHR43037:SF5">
    <property type="entry name" value="FERULOYL ESTERASE"/>
    <property type="match status" value="1"/>
</dbReference>
<dbReference type="GO" id="GO:0016787">
    <property type="term" value="F:hydrolase activity"/>
    <property type="evidence" value="ECO:0007669"/>
    <property type="project" value="UniProtKB-KW"/>
</dbReference>
<dbReference type="EMBL" id="QGNY01000006">
    <property type="protein sequence ID" value="PWS30513.1"/>
    <property type="molecule type" value="Genomic_DNA"/>
</dbReference>
<comment type="caution">
    <text evidence="4">The sequence shown here is derived from an EMBL/GenBank/DDBJ whole genome shotgun (WGS) entry which is preliminary data.</text>
</comment>
<dbReference type="AlphaFoldDB" id="A0A317EX16"/>
<keyword evidence="2 4" id="KW-0378">Hydrolase</keyword>
<feature type="chain" id="PRO_5016452018" evidence="3">
    <location>
        <begin position="24"/>
        <end position="385"/>
    </location>
</feature>
<protein>
    <submittedName>
        <fullName evidence="4">Alpha/beta hydrolase</fullName>
    </submittedName>
</protein>
<dbReference type="Proteomes" id="UP000245391">
    <property type="component" value="Unassembled WGS sequence"/>
</dbReference>
<proteinExistence type="predicted"/>
<reference evidence="5" key="1">
    <citation type="submission" date="2018-05" db="EMBL/GenBank/DDBJ databases">
        <title>Pedobacter paludis sp. nov., isolated from wetland soil.</title>
        <authorList>
            <person name="Zhang Y."/>
        </authorList>
    </citation>
    <scope>NUCLEOTIDE SEQUENCE [LARGE SCALE GENOMIC DNA]</scope>
    <source>
        <strain evidence="5">R-8</strain>
    </source>
</reference>
<dbReference type="RefSeq" id="WP_109931133.1">
    <property type="nucleotide sequence ID" value="NZ_QGNY01000006.1"/>
</dbReference>
<evidence type="ECO:0000256" key="3">
    <source>
        <dbReference type="SAM" id="SignalP"/>
    </source>
</evidence>
<keyword evidence="1 3" id="KW-0732">Signal</keyword>
<organism evidence="4 5">
    <name type="scientific">Pedobacter paludis</name>
    <dbReference type="NCBI Taxonomy" id="2203212"/>
    <lineage>
        <taxon>Bacteria</taxon>
        <taxon>Pseudomonadati</taxon>
        <taxon>Bacteroidota</taxon>
        <taxon>Sphingobacteriia</taxon>
        <taxon>Sphingobacteriales</taxon>
        <taxon>Sphingobacteriaceae</taxon>
        <taxon>Pedobacter</taxon>
    </lineage>
</organism>